<evidence type="ECO:0000256" key="2">
    <source>
        <dbReference type="ARBA" id="ARBA00007363"/>
    </source>
</evidence>
<evidence type="ECO:0000256" key="6">
    <source>
        <dbReference type="SAM" id="MobiDB-lite"/>
    </source>
</evidence>
<dbReference type="GO" id="GO:0071456">
    <property type="term" value="P:cellular response to hypoxia"/>
    <property type="evidence" value="ECO:0007669"/>
    <property type="project" value="TreeGrafter"/>
</dbReference>
<sequence length="161" mass="18018">MNFIRPQLSIGRVLGQRCRQVTETWNNRGMCSNLPGAKPQSSPAATPTPAQHPGFRVPGCRPSDMDKKMMVWSGRFKSVDQIPETVSFEMIDAARNKIRVKAAYLMMALTIGACVVMVIMGKRAAGRHESLIQYNMEKKAKWREQIQNESNNAAVLPEKAQ</sequence>
<gene>
    <name evidence="9" type="primary">fam162a</name>
</gene>
<dbReference type="PANTHER" id="PTHR13674:SF2">
    <property type="entry name" value="PROTEIN FAM162A"/>
    <property type="match status" value="1"/>
</dbReference>
<dbReference type="GeneID" id="114452998"/>
<dbReference type="CTD" id="26355"/>
<proteinExistence type="inferred from homology"/>
<protein>
    <submittedName>
        <fullName evidence="9">Protein FAM162B</fullName>
    </submittedName>
</protein>
<comment type="subcellular location">
    <subcellularLocation>
        <location evidence="1">Membrane</location>
        <topology evidence="1">Single-pass membrane protein</topology>
    </subcellularLocation>
</comment>
<comment type="similarity">
    <text evidence="2">Belongs to the UPF0389 family.</text>
</comment>
<feature type="region of interest" description="Disordered" evidence="6">
    <location>
        <begin position="30"/>
        <end position="56"/>
    </location>
</feature>
<evidence type="ECO:0000256" key="4">
    <source>
        <dbReference type="ARBA" id="ARBA00022989"/>
    </source>
</evidence>
<evidence type="ECO:0000256" key="7">
    <source>
        <dbReference type="SAM" id="Phobius"/>
    </source>
</evidence>
<dbReference type="RefSeq" id="XP_028288398.1">
    <property type="nucleotide sequence ID" value="XM_028432597.1"/>
</dbReference>
<accession>A0A6P7KFE9</accession>
<organism evidence="8 9">
    <name type="scientific">Parambassis ranga</name>
    <name type="common">Indian glassy fish</name>
    <dbReference type="NCBI Taxonomy" id="210632"/>
    <lineage>
        <taxon>Eukaryota</taxon>
        <taxon>Metazoa</taxon>
        <taxon>Chordata</taxon>
        <taxon>Craniata</taxon>
        <taxon>Vertebrata</taxon>
        <taxon>Euteleostomi</taxon>
        <taxon>Actinopterygii</taxon>
        <taxon>Neopterygii</taxon>
        <taxon>Teleostei</taxon>
        <taxon>Neoteleostei</taxon>
        <taxon>Acanthomorphata</taxon>
        <taxon>Ovalentaria</taxon>
        <taxon>Ambassidae</taxon>
        <taxon>Parambassis</taxon>
    </lineage>
</organism>
<dbReference type="FunCoup" id="A0A6P7KFE9">
    <property type="interactions" value="1600"/>
</dbReference>
<evidence type="ECO:0000256" key="1">
    <source>
        <dbReference type="ARBA" id="ARBA00004167"/>
    </source>
</evidence>
<keyword evidence="5 7" id="KW-0472">Membrane</keyword>
<feature type="transmembrane region" description="Helical" evidence="7">
    <location>
        <begin position="102"/>
        <end position="121"/>
    </location>
</feature>
<feature type="compositionally biased region" description="Low complexity" evidence="6">
    <location>
        <begin position="37"/>
        <end position="51"/>
    </location>
</feature>
<dbReference type="GO" id="GO:0005739">
    <property type="term" value="C:mitochondrion"/>
    <property type="evidence" value="ECO:0007669"/>
    <property type="project" value="TreeGrafter"/>
</dbReference>
<dbReference type="GO" id="GO:0051402">
    <property type="term" value="P:neuron apoptotic process"/>
    <property type="evidence" value="ECO:0007669"/>
    <property type="project" value="TreeGrafter"/>
</dbReference>
<dbReference type="InterPro" id="IPR009432">
    <property type="entry name" value="DUF1075"/>
</dbReference>
<dbReference type="PANTHER" id="PTHR13674">
    <property type="entry name" value="GROWTH AND TRANSFORMATION-DEPENDENT PROTEIN"/>
    <property type="match status" value="1"/>
</dbReference>
<reference evidence="9" key="1">
    <citation type="submission" date="2025-08" db="UniProtKB">
        <authorList>
            <consortium name="RefSeq"/>
        </authorList>
    </citation>
    <scope>IDENTIFICATION</scope>
</reference>
<evidence type="ECO:0000313" key="9">
    <source>
        <dbReference type="RefSeq" id="XP_028288398.1"/>
    </source>
</evidence>
<dbReference type="GO" id="GO:0016020">
    <property type="term" value="C:membrane"/>
    <property type="evidence" value="ECO:0007669"/>
    <property type="project" value="UniProtKB-SubCell"/>
</dbReference>
<dbReference type="OrthoDB" id="8193498at2759"/>
<dbReference type="Proteomes" id="UP000515145">
    <property type="component" value="Chromosome 20"/>
</dbReference>
<evidence type="ECO:0000256" key="5">
    <source>
        <dbReference type="ARBA" id="ARBA00023136"/>
    </source>
</evidence>
<evidence type="ECO:0000313" key="8">
    <source>
        <dbReference type="Proteomes" id="UP000515145"/>
    </source>
</evidence>
<dbReference type="InParanoid" id="A0A6P7KFE9"/>
<dbReference type="GO" id="GO:0090200">
    <property type="term" value="P:positive regulation of release of cytochrome c from mitochondria"/>
    <property type="evidence" value="ECO:0007669"/>
    <property type="project" value="TreeGrafter"/>
</dbReference>
<keyword evidence="3 7" id="KW-0812">Transmembrane</keyword>
<keyword evidence="4 7" id="KW-1133">Transmembrane helix</keyword>
<keyword evidence="8" id="KW-1185">Reference proteome</keyword>
<name>A0A6P7KFE9_9TELE</name>
<dbReference type="Pfam" id="PF06388">
    <property type="entry name" value="DUF1075"/>
    <property type="match status" value="1"/>
</dbReference>
<evidence type="ECO:0000256" key="3">
    <source>
        <dbReference type="ARBA" id="ARBA00022692"/>
    </source>
</evidence>
<dbReference type="AlphaFoldDB" id="A0A6P7KFE9"/>